<evidence type="ECO:0000313" key="11">
    <source>
        <dbReference type="EMBL" id="AGB37906.1"/>
    </source>
</evidence>
<keyword evidence="12" id="KW-1185">Reference proteome</keyword>
<keyword evidence="4" id="KW-0479">Metal-binding</keyword>
<comment type="similarity">
    <text evidence="1">Belongs to the 2Fe2S plant-type ferredoxin family.</text>
</comment>
<dbReference type="HOGENOM" id="CLU_1656924_0_0_2"/>
<keyword evidence="6" id="KW-0408">Iron</keyword>
<dbReference type="PANTHER" id="PTHR43112">
    <property type="entry name" value="FERREDOXIN"/>
    <property type="match status" value="1"/>
</dbReference>
<dbReference type="CDD" id="cd00207">
    <property type="entry name" value="fer2"/>
    <property type="match status" value="1"/>
</dbReference>
<dbReference type="Pfam" id="PF00111">
    <property type="entry name" value="Fer2"/>
    <property type="match status" value="1"/>
</dbReference>
<evidence type="ECO:0000256" key="7">
    <source>
        <dbReference type="ARBA" id="ARBA00023014"/>
    </source>
</evidence>
<evidence type="ECO:0000256" key="5">
    <source>
        <dbReference type="ARBA" id="ARBA00022982"/>
    </source>
</evidence>
<evidence type="ECO:0000256" key="8">
    <source>
        <dbReference type="ARBA" id="ARBA00034078"/>
    </source>
</evidence>
<evidence type="ECO:0000256" key="6">
    <source>
        <dbReference type="ARBA" id="ARBA00023004"/>
    </source>
</evidence>
<comment type="cofactor">
    <cofactor evidence="8">
        <name>[2Fe-2S] cluster</name>
        <dbReference type="ChEBI" id="CHEBI:190135"/>
    </cofactor>
</comment>
<dbReference type="InterPro" id="IPR036010">
    <property type="entry name" value="2Fe-2S_ferredoxin-like_sf"/>
</dbReference>
<dbReference type="STRING" id="694430.Natoc_2121"/>
<dbReference type="KEGG" id="nou:Natoc_2121"/>
<dbReference type="InterPro" id="IPR001041">
    <property type="entry name" value="2Fe-2S_ferredoxin-type"/>
</dbReference>
<dbReference type="SUPFAM" id="SSF54292">
    <property type="entry name" value="2Fe-2S ferredoxin-like"/>
    <property type="match status" value="1"/>
</dbReference>
<dbReference type="eggNOG" id="arCOG02843">
    <property type="taxonomic scope" value="Archaea"/>
</dbReference>
<proteinExistence type="inferred from homology"/>
<feature type="domain" description="2Fe-2S ferredoxin-type" evidence="10">
    <location>
        <begin position="64"/>
        <end position="157"/>
    </location>
</feature>
<dbReference type="Proteomes" id="UP000010878">
    <property type="component" value="Chromosome"/>
</dbReference>
<name>L0JYT6_9EURY</name>
<keyword evidence="2" id="KW-0813">Transport</keyword>
<evidence type="ECO:0000256" key="4">
    <source>
        <dbReference type="ARBA" id="ARBA00022723"/>
    </source>
</evidence>
<protein>
    <submittedName>
        <fullName evidence="11">Ferredoxin</fullName>
    </submittedName>
</protein>
<evidence type="ECO:0000256" key="2">
    <source>
        <dbReference type="ARBA" id="ARBA00022448"/>
    </source>
</evidence>
<dbReference type="GeneID" id="14403805"/>
<feature type="compositionally biased region" description="Polar residues" evidence="9">
    <location>
        <begin position="1"/>
        <end position="19"/>
    </location>
</feature>
<gene>
    <name evidence="11" type="ORF">Natoc_2121</name>
</gene>
<keyword evidence="5" id="KW-0249">Electron transport</keyword>
<evidence type="ECO:0000259" key="10">
    <source>
        <dbReference type="PROSITE" id="PS51085"/>
    </source>
</evidence>
<sequence>MTDSSPLRSGRSETGSDASSCPAKTRFGLERRHVLLAAGTAGSIALSGCLDDDTDDDDEAAATYDITFLEDGAETEVTIEETEELLYPALEADVEIPYSCEVGSCGECTARYDGDATDVVSHDGNEYLDEDQIADGWLLTCVAYPRDDAELEVAHPDDA</sequence>
<keyword evidence="3" id="KW-0001">2Fe-2S</keyword>
<dbReference type="GO" id="GO:0051537">
    <property type="term" value="F:2 iron, 2 sulfur cluster binding"/>
    <property type="evidence" value="ECO:0007669"/>
    <property type="project" value="UniProtKB-KW"/>
</dbReference>
<dbReference type="OrthoDB" id="235534at2157"/>
<feature type="region of interest" description="Disordered" evidence="9">
    <location>
        <begin position="1"/>
        <end position="23"/>
    </location>
</feature>
<evidence type="ECO:0000256" key="3">
    <source>
        <dbReference type="ARBA" id="ARBA00022714"/>
    </source>
</evidence>
<dbReference type="PROSITE" id="PS51085">
    <property type="entry name" value="2FE2S_FER_2"/>
    <property type="match status" value="1"/>
</dbReference>
<dbReference type="RefSeq" id="WP_015321350.1">
    <property type="nucleotide sequence ID" value="NC_019974.1"/>
</dbReference>
<evidence type="ECO:0000256" key="1">
    <source>
        <dbReference type="ARBA" id="ARBA00007874"/>
    </source>
</evidence>
<reference evidence="11 12" key="1">
    <citation type="submission" date="2012-11" db="EMBL/GenBank/DDBJ databases">
        <title>FINISHED of Natronococcus occultus SP4, DSM 3396.</title>
        <authorList>
            <consortium name="DOE Joint Genome Institute"/>
            <person name="Eisen J."/>
            <person name="Huntemann M."/>
            <person name="Wei C.-L."/>
            <person name="Han J."/>
            <person name="Detter J.C."/>
            <person name="Han C."/>
            <person name="Tapia R."/>
            <person name="Chen A."/>
            <person name="Kyrpides N."/>
            <person name="Mavromatis K."/>
            <person name="Markowitz V."/>
            <person name="Szeto E."/>
            <person name="Ivanova N."/>
            <person name="Mikhailova N."/>
            <person name="Ovchinnikova G."/>
            <person name="Pagani I."/>
            <person name="Pati A."/>
            <person name="Goodwin L."/>
            <person name="Nordberg H.P."/>
            <person name="Cantor M.N."/>
            <person name="Hua S.X."/>
            <person name="Woyke T."/>
            <person name="Eisen J."/>
            <person name="Klenk H.-P."/>
            <person name="Klenk H.-P."/>
        </authorList>
    </citation>
    <scope>NUCLEOTIDE SEQUENCE [LARGE SCALE GENOMIC DNA]</scope>
    <source>
        <strain evidence="11 12">SP4</strain>
    </source>
</reference>
<evidence type="ECO:0000313" key="12">
    <source>
        <dbReference type="Proteomes" id="UP000010878"/>
    </source>
</evidence>
<keyword evidence="7" id="KW-0411">Iron-sulfur</keyword>
<accession>L0JYT6</accession>
<dbReference type="AlphaFoldDB" id="L0JYT6"/>
<organism evidence="11 12">
    <name type="scientific">Natronococcus occultus SP4</name>
    <dbReference type="NCBI Taxonomy" id="694430"/>
    <lineage>
        <taxon>Archaea</taxon>
        <taxon>Methanobacteriati</taxon>
        <taxon>Methanobacteriota</taxon>
        <taxon>Stenosarchaea group</taxon>
        <taxon>Halobacteria</taxon>
        <taxon>Halobacteriales</taxon>
        <taxon>Natrialbaceae</taxon>
        <taxon>Natronococcus</taxon>
    </lineage>
</organism>
<evidence type="ECO:0000256" key="9">
    <source>
        <dbReference type="SAM" id="MobiDB-lite"/>
    </source>
</evidence>
<dbReference type="EMBL" id="CP003929">
    <property type="protein sequence ID" value="AGB37906.1"/>
    <property type="molecule type" value="Genomic_DNA"/>
</dbReference>
<dbReference type="Gene3D" id="3.10.20.30">
    <property type="match status" value="1"/>
</dbReference>
<dbReference type="InterPro" id="IPR012675">
    <property type="entry name" value="Beta-grasp_dom_sf"/>
</dbReference>
<dbReference type="PANTHER" id="PTHR43112:SF3">
    <property type="entry name" value="FERREDOXIN-2, CHLOROPLASTIC"/>
    <property type="match status" value="1"/>
</dbReference>
<dbReference type="GO" id="GO:0046872">
    <property type="term" value="F:metal ion binding"/>
    <property type="evidence" value="ECO:0007669"/>
    <property type="project" value="UniProtKB-KW"/>
</dbReference>